<dbReference type="Proteomes" id="UP001063698">
    <property type="component" value="Chromosome"/>
</dbReference>
<feature type="binding site" evidence="7">
    <location>
        <position position="84"/>
    </location>
    <ligand>
        <name>S-adenosyl-L-methionine</name>
        <dbReference type="ChEBI" id="CHEBI:59789"/>
    </ligand>
</feature>
<dbReference type="PIRSF" id="PIRSF004762">
    <property type="entry name" value="CHP00423"/>
    <property type="match status" value="1"/>
</dbReference>
<dbReference type="InterPro" id="IPR058240">
    <property type="entry name" value="rSAM_sf"/>
</dbReference>
<evidence type="ECO:0000256" key="6">
    <source>
        <dbReference type="PIRSR" id="PIRSR004762-1"/>
    </source>
</evidence>
<dbReference type="SMART" id="SM00729">
    <property type="entry name" value="Elp3"/>
    <property type="match status" value="1"/>
</dbReference>
<sequence>MSRGVSVLSPLEFKDTDIYDILEKYLAGELLSVRDIERLLKSHDLWALGKVAKTIKEKHYGKMCTYIKNMILNYTNVCVVRCKFCAFYREPGQGYLLSPRDAYNMIKEVWSRYKIRQVLIQGGVNPEITIDYFEELFHLIKSNLPDVAIHALSPIEIDYLSKKHHMSYREVLERLRDAGLDSLPGGGAELLVERVRKILSPSKIDVETWINIIEIAHRMGIPTSVTMMFGHVETTYERALHLYRLRELQRRAPGSLAFIAWNFEPNKTRLAEEYGIKYPWGGYELLRIIATARIVFDGFIPHIQAGWLTVGKDVAQLALNFGADDWGGTLYNERVIPSTGLKVKFPREDEIKLWIHQAGCEPRERDNWYRVI</sequence>
<name>A0A977K9J7_9CREN</name>
<proteinExistence type="predicted"/>
<dbReference type="EMBL" id="CP006868">
    <property type="protein sequence ID" value="UXD21504.1"/>
    <property type="molecule type" value="Genomic_DNA"/>
</dbReference>
<dbReference type="GO" id="GO:0051539">
    <property type="term" value="F:4 iron, 4 sulfur cluster binding"/>
    <property type="evidence" value="ECO:0007669"/>
    <property type="project" value="UniProtKB-KW"/>
</dbReference>
<evidence type="ECO:0000256" key="4">
    <source>
        <dbReference type="ARBA" id="ARBA00023004"/>
    </source>
</evidence>
<keyword evidence="5 6" id="KW-0411">Iron-sulfur</keyword>
<accession>A0A977K9J7</accession>
<comment type="cofactor">
    <cofactor evidence="6">
        <name>[4Fe-4S] cluster</name>
        <dbReference type="ChEBI" id="CHEBI:49883"/>
    </cofactor>
    <text evidence="6">Binds 1 [4Fe-4S] cluster. The cluster is coordinated with 3 cysteines and an exchangeable S-adenosyl-L-methionine.</text>
</comment>
<keyword evidence="4 6" id="KW-0408">Iron</keyword>
<evidence type="ECO:0000313" key="10">
    <source>
        <dbReference type="Proteomes" id="UP001063698"/>
    </source>
</evidence>
<dbReference type="PANTHER" id="PTHR43076:SF1">
    <property type="entry name" value="LIPOYL SYNTHASE 2"/>
    <property type="match status" value="1"/>
</dbReference>
<feature type="domain" description="Radical SAM core" evidence="8">
    <location>
        <begin position="64"/>
        <end position="297"/>
    </location>
</feature>
<feature type="binding site" evidence="7">
    <location>
        <position position="153"/>
    </location>
    <ligand>
        <name>(3R)-3-methyl-D-ornithine</name>
        <dbReference type="ChEBI" id="CHEBI:64642"/>
    </ligand>
</feature>
<evidence type="ECO:0000256" key="5">
    <source>
        <dbReference type="ARBA" id="ARBA00023014"/>
    </source>
</evidence>
<evidence type="ECO:0000256" key="3">
    <source>
        <dbReference type="ARBA" id="ARBA00022723"/>
    </source>
</evidence>
<dbReference type="SFLD" id="SFLDF00342">
    <property type="entry name" value="cyclic_dehypoxanthine_futalosi"/>
    <property type="match status" value="1"/>
</dbReference>
<dbReference type="InterPro" id="IPR007197">
    <property type="entry name" value="rSAM"/>
</dbReference>
<evidence type="ECO:0000259" key="8">
    <source>
        <dbReference type="PROSITE" id="PS51918"/>
    </source>
</evidence>
<feature type="binding site" evidence="6">
    <location>
        <position position="78"/>
    </location>
    <ligand>
        <name>[4Fe-4S] cluster</name>
        <dbReference type="ChEBI" id="CHEBI:49883"/>
        <note>4Fe-4S-S-AdoMet</note>
    </ligand>
</feature>
<dbReference type="GO" id="GO:0016765">
    <property type="term" value="F:transferase activity, transferring alkyl or aryl (other than methyl) groups"/>
    <property type="evidence" value="ECO:0007669"/>
    <property type="project" value="InterPro"/>
</dbReference>
<dbReference type="PANTHER" id="PTHR43076">
    <property type="entry name" value="FO SYNTHASE (COFH)"/>
    <property type="match status" value="1"/>
</dbReference>
<organism evidence="9 10">
    <name type="scientific">Ignicoccus pacificus DSM 13166</name>
    <dbReference type="NCBI Taxonomy" id="940294"/>
    <lineage>
        <taxon>Archaea</taxon>
        <taxon>Thermoproteota</taxon>
        <taxon>Thermoprotei</taxon>
        <taxon>Desulfurococcales</taxon>
        <taxon>Desulfurococcaceae</taxon>
        <taxon>Ignicoccus</taxon>
    </lineage>
</organism>
<keyword evidence="3" id="KW-0479">Metal-binding</keyword>
<dbReference type="InterPro" id="IPR020050">
    <property type="entry name" value="FO_synthase_su2"/>
</dbReference>
<evidence type="ECO:0000313" key="9">
    <source>
        <dbReference type="EMBL" id="UXD21504.1"/>
    </source>
</evidence>
<dbReference type="NCBIfam" id="TIGR00423">
    <property type="entry name" value="CofH family radical SAM protein"/>
    <property type="match status" value="1"/>
</dbReference>
<dbReference type="Pfam" id="PF19288">
    <property type="entry name" value="CofH_C"/>
    <property type="match status" value="1"/>
</dbReference>
<feature type="binding site" evidence="6">
    <location>
        <position position="82"/>
    </location>
    <ligand>
        <name>[4Fe-4S] cluster</name>
        <dbReference type="ChEBI" id="CHEBI:49883"/>
        <note>4Fe-4S-S-AdoMet</note>
    </ligand>
</feature>
<feature type="binding site" evidence="6">
    <location>
        <position position="85"/>
    </location>
    <ligand>
        <name>[4Fe-4S] cluster</name>
        <dbReference type="ChEBI" id="CHEBI:49883"/>
        <note>4Fe-4S-S-AdoMet</note>
    </ligand>
</feature>
<keyword evidence="2 6" id="KW-0949">S-adenosyl-L-methionine</keyword>
<dbReference type="SFLD" id="SFLDS00029">
    <property type="entry name" value="Radical_SAM"/>
    <property type="match status" value="1"/>
</dbReference>
<gene>
    <name evidence="9" type="ORF">IPA_04930</name>
</gene>
<dbReference type="SFLD" id="SFLDF00343">
    <property type="entry name" value="aminofutalosine_synthase_(mqnE"/>
    <property type="match status" value="1"/>
</dbReference>
<feature type="binding site" evidence="7">
    <location>
        <position position="189"/>
    </location>
    <ligand>
        <name>S-adenosyl-L-methionine</name>
        <dbReference type="ChEBI" id="CHEBI:59789"/>
    </ligand>
</feature>
<protein>
    <submittedName>
        <fullName evidence="9">Radical SAM protein</fullName>
    </submittedName>
</protein>
<dbReference type="InterPro" id="IPR006638">
    <property type="entry name" value="Elp3/MiaA/NifB-like_rSAM"/>
</dbReference>
<keyword evidence="1 6" id="KW-0004">4Fe-4S</keyword>
<dbReference type="KEGG" id="ipc:IPA_04930"/>
<dbReference type="SFLD" id="SFLDG01389">
    <property type="entry name" value="menaquinone_synthsis_involved"/>
    <property type="match status" value="1"/>
</dbReference>
<dbReference type="Gene3D" id="3.20.20.70">
    <property type="entry name" value="Aldolase class I"/>
    <property type="match status" value="1"/>
</dbReference>
<dbReference type="AlphaFoldDB" id="A0A977K9J7"/>
<dbReference type="PROSITE" id="PS51918">
    <property type="entry name" value="RADICAL_SAM"/>
    <property type="match status" value="1"/>
</dbReference>
<reference evidence="9" key="1">
    <citation type="submission" date="2013-11" db="EMBL/GenBank/DDBJ databases">
        <title>Comparative genomics of Ignicoccus.</title>
        <authorList>
            <person name="Podar M."/>
        </authorList>
    </citation>
    <scope>NUCLEOTIDE SEQUENCE</scope>
    <source>
        <strain evidence="9">DSM 13166</strain>
    </source>
</reference>
<dbReference type="InterPro" id="IPR034405">
    <property type="entry name" value="F420"/>
</dbReference>
<dbReference type="SFLD" id="SFLDG01064">
    <property type="entry name" value="F420__menaquinone_cofactor_bio"/>
    <property type="match status" value="1"/>
</dbReference>
<dbReference type="GO" id="GO:0046872">
    <property type="term" value="F:metal ion binding"/>
    <property type="evidence" value="ECO:0007669"/>
    <property type="project" value="UniProtKB-KW"/>
</dbReference>
<evidence type="ECO:0000256" key="1">
    <source>
        <dbReference type="ARBA" id="ARBA00022485"/>
    </source>
</evidence>
<dbReference type="Pfam" id="PF04055">
    <property type="entry name" value="Radical_SAM"/>
    <property type="match status" value="1"/>
</dbReference>
<dbReference type="GO" id="GO:0044689">
    <property type="term" value="F:7,8-didemethyl-8-hydroxy-5-deazariboflavin synthase activity"/>
    <property type="evidence" value="ECO:0007669"/>
    <property type="project" value="TreeGrafter"/>
</dbReference>
<dbReference type="InterPro" id="IPR013785">
    <property type="entry name" value="Aldolase_TIM"/>
</dbReference>
<evidence type="ECO:0000256" key="2">
    <source>
        <dbReference type="ARBA" id="ARBA00022691"/>
    </source>
</evidence>
<evidence type="ECO:0000256" key="7">
    <source>
        <dbReference type="PIRSR" id="PIRSR004762-2"/>
    </source>
</evidence>
<dbReference type="SUPFAM" id="SSF102114">
    <property type="entry name" value="Radical SAM enzymes"/>
    <property type="match status" value="1"/>
</dbReference>
<dbReference type="InterPro" id="IPR045567">
    <property type="entry name" value="CofH/MnqC-like_C"/>
</dbReference>
<keyword evidence="10" id="KW-1185">Reference proteome</keyword>